<keyword evidence="4" id="KW-1185">Reference proteome</keyword>
<protein>
    <recommendedName>
        <fullName evidence="2">2EXR domain-containing protein</fullName>
    </recommendedName>
</protein>
<gene>
    <name evidence="3" type="ORF">QBC38DRAFT_461374</name>
</gene>
<comment type="caution">
    <text evidence="3">The sequence shown here is derived from an EMBL/GenBank/DDBJ whole genome shotgun (WGS) entry which is preliminary data.</text>
</comment>
<feature type="domain" description="2EXR" evidence="2">
    <location>
        <begin position="9"/>
        <end position="40"/>
    </location>
</feature>
<organism evidence="3 4">
    <name type="scientific">Podospora fimiseda</name>
    <dbReference type="NCBI Taxonomy" id="252190"/>
    <lineage>
        <taxon>Eukaryota</taxon>
        <taxon>Fungi</taxon>
        <taxon>Dikarya</taxon>
        <taxon>Ascomycota</taxon>
        <taxon>Pezizomycotina</taxon>
        <taxon>Sordariomycetes</taxon>
        <taxon>Sordariomycetidae</taxon>
        <taxon>Sordariales</taxon>
        <taxon>Podosporaceae</taxon>
        <taxon>Podospora</taxon>
    </lineage>
</organism>
<dbReference type="Proteomes" id="UP001301958">
    <property type="component" value="Unassembled WGS sequence"/>
</dbReference>
<feature type="region of interest" description="Disordered" evidence="1">
    <location>
        <begin position="57"/>
        <end position="79"/>
    </location>
</feature>
<dbReference type="EMBL" id="MU865537">
    <property type="protein sequence ID" value="KAK4221537.1"/>
    <property type="molecule type" value="Genomic_DNA"/>
</dbReference>
<dbReference type="Pfam" id="PF20150">
    <property type="entry name" value="2EXR"/>
    <property type="match status" value="1"/>
</dbReference>
<name>A0AAN6YRN3_9PEZI</name>
<evidence type="ECO:0000256" key="1">
    <source>
        <dbReference type="SAM" id="MobiDB-lite"/>
    </source>
</evidence>
<reference evidence="3" key="1">
    <citation type="journal article" date="2023" name="Mol. Phylogenet. Evol.">
        <title>Genome-scale phylogeny and comparative genomics of the fungal order Sordariales.</title>
        <authorList>
            <person name="Hensen N."/>
            <person name="Bonometti L."/>
            <person name="Westerberg I."/>
            <person name="Brannstrom I.O."/>
            <person name="Guillou S."/>
            <person name="Cros-Aarteil S."/>
            <person name="Calhoun S."/>
            <person name="Haridas S."/>
            <person name="Kuo A."/>
            <person name="Mondo S."/>
            <person name="Pangilinan J."/>
            <person name="Riley R."/>
            <person name="LaButti K."/>
            <person name="Andreopoulos B."/>
            <person name="Lipzen A."/>
            <person name="Chen C."/>
            <person name="Yan M."/>
            <person name="Daum C."/>
            <person name="Ng V."/>
            <person name="Clum A."/>
            <person name="Steindorff A."/>
            <person name="Ohm R.A."/>
            <person name="Martin F."/>
            <person name="Silar P."/>
            <person name="Natvig D.O."/>
            <person name="Lalanne C."/>
            <person name="Gautier V."/>
            <person name="Ament-Velasquez S.L."/>
            <person name="Kruys A."/>
            <person name="Hutchinson M.I."/>
            <person name="Powell A.J."/>
            <person name="Barry K."/>
            <person name="Miller A.N."/>
            <person name="Grigoriev I.V."/>
            <person name="Debuchy R."/>
            <person name="Gladieux P."/>
            <person name="Hiltunen Thoren M."/>
            <person name="Johannesson H."/>
        </authorList>
    </citation>
    <scope>NUCLEOTIDE SEQUENCE</scope>
    <source>
        <strain evidence="3">CBS 990.96</strain>
    </source>
</reference>
<sequence length="79" mass="9244">MSSTPPSTFHQFPHLPAELQIEIWEYFALDALEPRVHFRKLCYAGYPASKPFVMVESTHDPPRRGQELPRFFLPRSSKK</sequence>
<evidence type="ECO:0000313" key="3">
    <source>
        <dbReference type="EMBL" id="KAK4221537.1"/>
    </source>
</evidence>
<feature type="compositionally biased region" description="Basic and acidic residues" evidence="1">
    <location>
        <begin position="57"/>
        <end position="67"/>
    </location>
</feature>
<reference evidence="3" key="2">
    <citation type="submission" date="2023-05" db="EMBL/GenBank/DDBJ databases">
        <authorList>
            <consortium name="Lawrence Berkeley National Laboratory"/>
            <person name="Steindorff A."/>
            <person name="Hensen N."/>
            <person name="Bonometti L."/>
            <person name="Westerberg I."/>
            <person name="Brannstrom I.O."/>
            <person name="Guillou S."/>
            <person name="Cros-Aarteil S."/>
            <person name="Calhoun S."/>
            <person name="Haridas S."/>
            <person name="Kuo A."/>
            <person name="Mondo S."/>
            <person name="Pangilinan J."/>
            <person name="Riley R."/>
            <person name="Labutti K."/>
            <person name="Andreopoulos B."/>
            <person name="Lipzen A."/>
            <person name="Chen C."/>
            <person name="Yanf M."/>
            <person name="Daum C."/>
            <person name="Ng V."/>
            <person name="Clum A."/>
            <person name="Ohm R."/>
            <person name="Martin F."/>
            <person name="Silar P."/>
            <person name="Natvig D."/>
            <person name="Lalanne C."/>
            <person name="Gautier V."/>
            <person name="Ament-Velasquez S.L."/>
            <person name="Kruys A."/>
            <person name="Hutchinson M.I."/>
            <person name="Powell A.J."/>
            <person name="Barry K."/>
            <person name="Miller A.N."/>
            <person name="Grigoriev I.V."/>
            <person name="Debuchy R."/>
            <person name="Gladieux P."/>
            <person name="Thoren M.H."/>
            <person name="Johannesson H."/>
        </authorList>
    </citation>
    <scope>NUCLEOTIDE SEQUENCE</scope>
    <source>
        <strain evidence="3">CBS 990.96</strain>
    </source>
</reference>
<dbReference type="InterPro" id="IPR045518">
    <property type="entry name" value="2EXR"/>
</dbReference>
<accession>A0AAN6YRN3</accession>
<evidence type="ECO:0000313" key="4">
    <source>
        <dbReference type="Proteomes" id="UP001301958"/>
    </source>
</evidence>
<dbReference type="AlphaFoldDB" id="A0AAN6YRN3"/>
<evidence type="ECO:0000259" key="2">
    <source>
        <dbReference type="Pfam" id="PF20150"/>
    </source>
</evidence>
<proteinExistence type="predicted"/>